<feature type="repeat" description="WD" evidence="3">
    <location>
        <begin position="238"/>
        <end position="280"/>
    </location>
</feature>
<dbReference type="Pfam" id="PF00400">
    <property type="entry name" value="WD40"/>
    <property type="match status" value="6"/>
</dbReference>
<feature type="repeat" description="WD" evidence="3">
    <location>
        <begin position="196"/>
        <end position="237"/>
    </location>
</feature>
<organism evidence="5 6">
    <name type="scientific">Aureococcus anophagefferens</name>
    <name type="common">Harmful bloom alga</name>
    <dbReference type="NCBI Taxonomy" id="44056"/>
    <lineage>
        <taxon>Eukaryota</taxon>
        <taxon>Sar</taxon>
        <taxon>Stramenopiles</taxon>
        <taxon>Ochrophyta</taxon>
        <taxon>Pelagophyceae</taxon>
        <taxon>Pelagomonadales</taxon>
        <taxon>Pelagomonadaceae</taxon>
        <taxon>Aureococcus</taxon>
    </lineage>
</organism>
<name>A0ABR1G4U8_AURAN</name>
<dbReference type="PROSITE" id="PS50294">
    <property type="entry name" value="WD_REPEATS_REGION"/>
    <property type="match status" value="4"/>
</dbReference>
<dbReference type="InterPro" id="IPR020472">
    <property type="entry name" value="WD40_PAC1"/>
</dbReference>
<dbReference type="SUPFAM" id="SSF50978">
    <property type="entry name" value="WD40 repeat-like"/>
    <property type="match status" value="1"/>
</dbReference>
<evidence type="ECO:0000256" key="1">
    <source>
        <dbReference type="ARBA" id="ARBA00022574"/>
    </source>
</evidence>
<sequence>MDNQSSRAVDPSQSFIDEVAWPSALGKRRREPSEVVQPVRSYIARMPTPRSGCDVPRRLVCDTIAHQSLNKVRFPVNALSWARDGRRAVTANQNGEFTLWNGQAFNFEGLIAAHNTAVRSLAWSRSGTTMISGDTKGAIKYWESTMTPMKEILGTHQGQAVRGLDFAPSDAKFCSCADDGTVRIWDWELFQEERILAGHGWDVKTCAWHPSYQLIASGSKDNQVKMWDPRKRSCVATLYGHKHTVMKVLWNAVDANWLLTASRDHTLKLYDIRVLKNAETFKGHNREVTSIAWHPFNRRVFCSGAYDGRVNHWLVGCDAPLHSHYAHEQAIWDMDFHPVGHVLATASNDHRVKFWVRARPGDDVERDLDGAQKTLVQDRADSIGYVPPAVDEEQLALDNAPRGFNPGFETGGGRYGPDARFGGGGGRPGGGGFS</sequence>
<evidence type="ECO:0000313" key="6">
    <source>
        <dbReference type="Proteomes" id="UP001363151"/>
    </source>
</evidence>
<evidence type="ECO:0000256" key="2">
    <source>
        <dbReference type="ARBA" id="ARBA00022737"/>
    </source>
</evidence>
<dbReference type="InterPro" id="IPR015943">
    <property type="entry name" value="WD40/YVTN_repeat-like_dom_sf"/>
</dbReference>
<feature type="region of interest" description="Disordered" evidence="4">
    <location>
        <begin position="399"/>
        <end position="434"/>
    </location>
</feature>
<feature type="repeat" description="WD" evidence="3">
    <location>
        <begin position="324"/>
        <end position="355"/>
    </location>
</feature>
<dbReference type="InterPro" id="IPR036322">
    <property type="entry name" value="WD40_repeat_dom_sf"/>
</dbReference>
<feature type="compositionally biased region" description="Gly residues" evidence="4">
    <location>
        <begin position="409"/>
        <end position="434"/>
    </location>
</feature>
<dbReference type="PANTHER" id="PTHR22836">
    <property type="entry name" value="WD40 REPEAT PROTEIN"/>
    <property type="match status" value="1"/>
</dbReference>
<dbReference type="Proteomes" id="UP001363151">
    <property type="component" value="Unassembled WGS sequence"/>
</dbReference>
<feature type="repeat" description="WD" evidence="3">
    <location>
        <begin position="111"/>
        <end position="143"/>
    </location>
</feature>
<dbReference type="SMART" id="SM00320">
    <property type="entry name" value="WD40"/>
    <property type="match status" value="7"/>
</dbReference>
<feature type="repeat" description="WD" evidence="3">
    <location>
        <begin position="281"/>
        <end position="313"/>
    </location>
</feature>
<dbReference type="CDD" id="cd00200">
    <property type="entry name" value="WD40"/>
    <property type="match status" value="1"/>
</dbReference>
<dbReference type="EMBL" id="JBBJCI010000121">
    <property type="protein sequence ID" value="KAK7248079.1"/>
    <property type="molecule type" value="Genomic_DNA"/>
</dbReference>
<keyword evidence="2" id="KW-0677">Repeat</keyword>
<dbReference type="PRINTS" id="PR00320">
    <property type="entry name" value="GPROTEINBRPT"/>
</dbReference>
<dbReference type="PANTHER" id="PTHR22836:SF0">
    <property type="entry name" value="PRE-MRNA 3' END PROCESSING PROTEIN WDR33"/>
    <property type="match status" value="1"/>
</dbReference>
<gene>
    <name evidence="5" type="primary">WDR33</name>
    <name evidence="5" type="ORF">SO694_00087141</name>
</gene>
<dbReference type="InterPro" id="IPR001680">
    <property type="entry name" value="WD40_rpt"/>
</dbReference>
<evidence type="ECO:0000256" key="3">
    <source>
        <dbReference type="PROSITE-ProRule" id="PRU00221"/>
    </source>
</evidence>
<dbReference type="InterPro" id="IPR045245">
    <property type="entry name" value="Pfs2-like"/>
</dbReference>
<reference evidence="5 6" key="1">
    <citation type="submission" date="2024-03" db="EMBL/GenBank/DDBJ databases">
        <title>Aureococcus anophagefferens CCMP1851 and Kratosvirus quantuckense: Draft genome of a second virus-susceptible host strain in the model system.</title>
        <authorList>
            <person name="Chase E."/>
            <person name="Truchon A.R."/>
            <person name="Schepens W."/>
            <person name="Wilhelm S.W."/>
        </authorList>
    </citation>
    <scope>NUCLEOTIDE SEQUENCE [LARGE SCALE GENOMIC DNA]</scope>
    <source>
        <strain evidence="5 6">CCMP1851</strain>
    </source>
</reference>
<dbReference type="PROSITE" id="PS50082">
    <property type="entry name" value="WD_REPEATS_2"/>
    <property type="match status" value="6"/>
</dbReference>
<protein>
    <submittedName>
        <fullName evidence="5">Polyadenylation factor</fullName>
    </submittedName>
</protein>
<evidence type="ECO:0000313" key="5">
    <source>
        <dbReference type="EMBL" id="KAK7248079.1"/>
    </source>
</evidence>
<dbReference type="Gene3D" id="2.130.10.10">
    <property type="entry name" value="YVTN repeat-like/Quinoprotein amine dehydrogenase"/>
    <property type="match status" value="3"/>
</dbReference>
<comment type="caution">
    <text evidence="5">The sequence shown here is derived from an EMBL/GenBank/DDBJ whole genome shotgun (WGS) entry which is preliminary data.</text>
</comment>
<feature type="repeat" description="WD" evidence="3">
    <location>
        <begin position="154"/>
        <end position="186"/>
    </location>
</feature>
<evidence type="ECO:0000256" key="4">
    <source>
        <dbReference type="SAM" id="MobiDB-lite"/>
    </source>
</evidence>
<proteinExistence type="predicted"/>
<keyword evidence="1 3" id="KW-0853">WD repeat</keyword>
<accession>A0ABR1G4U8</accession>
<keyword evidence="6" id="KW-1185">Reference proteome</keyword>